<dbReference type="GO" id="GO:0005509">
    <property type="term" value="F:calcium ion binding"/>
    <property type="evidence" value="ECO:0007669"/>
    <property type="project" value="InterPro"/>
</dbReference>
<dbReference type="eggNOG" id="ENOG502QT2X">
    <property type="taxonomic scope" value="Eukaryota"/>
</dbReference>
<evidence type="ECO:0000259" key="13">
    <source>
        <dbReference type="PROSITE" id="PS51296"/>
    </source>
</evidence>
<dbReference type="Pfam" id="PF13499">
    <property type="entry name" value="EF-hand_7"/>
    <property type="match status" value="1"/>
</dbReference>
<dbReference type="AlphaFoldDB" id="A0A0D3JTH1"/>
<dbReference type="PROSITE" id="PS51296">
    <property type="entry name" value="RIESKE"/>
    <property type="match status" value="1"/>
</dbReference>
<dbReference type="InterPro" id="IPR036922">
    <property type="entry name" value="Rieske_2Fe-2S_sf"/>
</dbReference>
<dbReference type="CDD" id="cd00051">
    <property type="entry name" value="EFh"/>
    <property type="match status" value="1"/>
</dbReference>
<dbReference type="InterPro" id="IPR017941">
    <property type="entry name" value="Rieske_2Fe-2S"/>
</dbReference>
<feature type="region of interest" description="Disordered" evidence="11">
    <location>
        <begin position="484"/>
        <end position="512"/>
    </location>
</feature>
<dbReference type="PROSITE" id="PS00018">
    <property type="entry name" value="EF_HAND_1"/>
    <property type="match status" value="2"/>
</dbReference>
<organism evidence="14 15">
    <name type="scientific">Emiliania huxleyi (strain CCMP1516)</name>
    <dbReference type="NCBI Taxonomy" id="280463"/>
    <lineage>
        <taxon>Eukaryota</taxon>
        <taxon>Haptista</taxon>
        <taxon>Haptophyta</taxon>
        <taxon>Prymnesiophyceae</taxon>
        <taxon>Isochrysidales</taxon>
        <taxon>Noelaerhabdaceae</taxon>
        <taxon>Emiliania</taxon>
    </lineage>
</organism>
<proteinExistence type="predicted"/>
<evidence type="ECO:0000256" key="5">
    <source>
        <dbReference type="ARBA" id="ARBA00022837"/>
    </source>
</evidence>
<dbReference type="SUPFAM" id="SSF47473">
    <property type="entry name" value="EF-hand"/>
    <property type="match status" value="1"/>
</dbReference>
<feature type="domain" description="EF-hand" evidence="12">
    <location>
        <begin position="108"/>
        <end position="143"/>
    </location>
</feature>
<dbReference type="Proteomes" id="UP000013827">
    <property type="component" value="Unassembled WGS sequence"/>
</dbReference>
<evidence type="ECO:0000313" key="14">
    <source>
        <dbReference type="EnsemblProtists" id="EOD26806"/>
    </source>
</evidence>
<dbReference type="InterPro" id="IPR050584">
    <property type="entry name" value="Cholesterol_7-desaturase"/>
</dbReference>
<dbReference type="KEGG" id="ehx:EMIHUDRAFT_457299"/>
<reference evidence="15" key="1">
    <citation type="journal article" date="2013" name="Nature">
        <title>Pan genome of the phytoplankton Emiliania underpins its global distribution.</title>
        <authorList>
            <person name="Read B.A."/>
            <person name="Kegel J."/>
            <person name="Klute M.J."/>
            <person name="Kuo A."/>
            <person name="Lefebvre S.C."/>
            <person name="Maumus F."/>
            <person name="Mayer C."/>
            <person name="Miller J."/>
            <person name="Monier A."/>
            <person name="Salamov A."/>
            <person name="Young J."/>
            <person name="Aguilar M."/>
            <person name="Claverie J.M."/>
            <person name="Frickenhaus S."/>
            <person name="Gonzalez K."/>
            <person name="Herman E.K."/>
            <person name="Lin Y.C."/>
            <person name="Napier J."/>
            <person name="Ogata H."/>
            <person name="Sarno A.F."/>
            <person name="Shmutz J."/>
            <person name="Schroeder D."/>
            <person name="de Vargas C."/>
            <person name="Verret F."/>
            <person name="von Dassow P."/>
            <person name="Valentin K."/>
            <person name="Van de Peer Y."/>
            <person name="Wheeler G."/>
            <person name="Dacks J.B."/>
            <person name="Delwiche C.F."/>
            <person name="Dyhrman S.T."/>
            <person name="Glockner G."/>
            <person name="John U."/>
            <person name="Richards T."/>
            <person name="Worden A.Z."/>
            <person name="Zhang X."/>
            <person name="Grigoriev I.V."/>
            <person name="Allen A.E."/>
            <person name="Bidle K."/>
            <person name="Borodovsky M."/>
            <person name="Bowler C."/>
            <person name="Brownlee C."/>
            <person name="Cock J.M."/>
            <person name="Elias M."/>
            <person name="Gladyshev V.N."/>
            <person name="Groth M."/>
            <person name="Guda C."/>
            <person name="Hadaegh A."/>
            <person name="Iglesias-Rodriguez M.D."/>
            <person name="Jenkins J."/>
            <person name="Jones B.M."/>
            <person name="Lawson T."/>
            <person name="Leese F."/>
            <person name="Lindquist E."/>
            <person name="Lobanov A."/>
            <person name="Lomsadze A."/>
            <person name="Malik S.B."/>
            <person name="Marsh M.E."/>
            <person name="Mackinder L."/>
            <person name="Mock T."/>
            <person name="Mueller-Roeber B."/>
            <person name="Pagarete A."/>
            <person name="Parker M."/>
            <person name="Probert I."/>
            <person name="Quesneville H."/>
            <person name="Raines C."/>
            <person name="Rensing S.A."/>
            <person name="Riano-Pachon D.M."/>
            <person name="Richier S."/>
            <person name="Rokitta S."/>
            <person name="Shiraiwa Y."/>
            <person name="Soanes D.M."/>
            <person name="van der Giezen M."/>
            <person name="Wahlund T.M."/>
            <person name="Williams B."/>
            <person name="Wilson W."/>
            <person name="Wolfe G."/>
            <person name="Wurch L.L."/>
        </authorList>
    </citation>
    <scope>NUCLEOTIDE SEQUENCE</scope>
</reference>
<reference evidence="14" key="2">
    <citation type="submission" date="2024-10" db="UniProtKB">
        <authorList>
            <consortium name="EnsemblProtists"/>
        </authorList>
    </citation>
    <scope>IDENTIFICATION</scope>
</reference>
<dbReference type="Pfam" id="PF13202">
    <property type="entry name" value="EF-hand_5"/>
    <property type="match status" value="1"/>
</dbReference>
<keyword evidence="10" id="KW-0472">Membrane</keyword>
<dbReference type="PaxDb" id="2903-EOD26806"/>
<evidence type="ECO:0000256" key="11">
    <source>
        <dbReference type="SAM" id="MobiDB-lite"/>
    </source>
</evidence>
<dbReference type="PANTHER" id="PTHR21266">
    <property type="entry name" value="IRON-SULFUR DOMAIN CONTAINING PROTEIN"/>
    <property type="match status" value="1"/>
</dbReference>
<dbReference type="STRING" id="2903.R1EUZ5"/>
<keyword evidence="4" id="KW-0479">Metal-binding</keyword>
<dbReference type="GeneID" id="17272352"/>
<feature type="domain" description="EF-hand" evidence="12">
    <location>
        <begin position="15"/>
        <end position="50"/>
    </location>
</feature>
<dbReference type="Pfam" id="PF00355">
    <property type="entry name" value="Rieske"/>
    <property type="match status" value="1"/>
</dbReference>
<dbReference type="Gene3D" id="1.10.238.10">
    <property type="entry name" value="EF-hand"/>
    <property type="match status" value="2"/>
</dbReference>
<keyword evidence="2" id="KW-0812">Transmembrane</keyword>
<evidence type="ECO:0000256" key="10">
    <source>
        <dbReference type="ARBA" id="ARBA00023136"/>
    </source>
</evidence>
<evidence type="ECO:0000256" key="9">
    <source>
        <dbReference type="ARBA" id="ARBA00023014"/>
    </source>
</evidence>
<dbReference type="RefSeq" id="XP_005779235.1">
    <property type="nucleotide sequence ID" value="XM_005779178.1"/>
</dbReference>
<keyword evidence="7" id="KW-0560">Oxidoreductase</keyword>
<dbReference type="EnsemblProtists" id="EOD26806">
    <property type="protein sequence ID" value="EOD26806"/>
    <property type="gene ID" value="EMIHUDRAFT_457299"/>
</dbReference>
<evidence type="ECO:0000256" key="3">
    <source>
        <dbReference type="ARBA" id="ARBA00022714"/>
    </source>
</evidence>
<comment type="subcellular location">
    <subcellularLocation>
        <location evidence="1">Membrane</location>
    </subcellularLocation>
</comment>
<evidence type="ECO:0000259" key="12">
    <source>
        <dbReference type="PROSITE" id="PS50222"/>
    </source>
</evidence>
<keyword evidence="8" id="KW-0408">Iron</keyword>
<dbReference type="PANTHER" id="PTHR21266:SF32">
    <property type="entry name" value="CHOLESTEROL 7-DESATURASE NVD"/>
    <property type="match status" value="1"/>
</dbReference>
<protein>
    <recommendedName>
        <fullName evidence="16">Rieske domain-containing protein</fullName>
    </recommendedName>
</protein>
<name>A0A0D3JTH1_EMIH1</name>
<keyword evidence="5" id="KW-0106">Calcium</keyword>
<dbReference type="InterPro" id="IPR011992">
    <property type="entry name" value="EF-hand-dom_pair"/>
</dbReference>
<dbReference type="GO" id="GO:0051537">
    <property type="term" value="F:2 iron, 2 sulfur cluster binding"/>
    <property type="evidence" value="ECO:0007669"/>
    <property type="project" value="UniProtKB-KW"/>
</dbReference>
<dbReference type="GO" id="GO:0016491">
    <property type="term" value="F:oxidoreductase activity"/>
    <property type="evidence" value="ECO:0007669"/>
    <property type="project" value="UniProtKB-KW"/>
</dbReference>
<dbReference type="Gene3D" id="2.102.10.10">
    <property type="entry name" value="Rieske [2Fe-2S] iron-sulphur domain"/>
    <property type="match status" value="1"/>
</dbReference>
<evidence type="ECO:0008006" key="16">
    <source>
        <dbReference type="Google" id="ProtNLM"/>
    </source>
</evidence>
<keyword evidence="3" id="KW-0001">2Fe-2S</keyword>
<keyword evidence="9" id="KW-0411">Iron-sulfur</keyword>
<feature type="domain" description="Rieske" evidence="13">
    <location>
        <begin position="197"/>
        <end position="306"/>
    </location>
</feature>
<evidence type="ECO:0000313" key="15">
    <source>
        <dbReference type="Proteomes" id="UP000013827"/>
    </source>
</evidence>
<dbReference type="SUPFAM" id="SSF50022">
    <property type="entry name" value="ISP domain"/>
    <property type="match status" value="1"/>
</dbReference>
<sequence>MPLILPKPLKEWSGDEIRGILKIFRDFDADKDGQIDEKEVEHLAEAMGVDLNVDDGDKYTKDGKIDPMEFFAFYSGCSPAEASIAFVDHAQQFDALKGKGSLQEYTDQEIKDIMAIFKQFDKDGDGTIGESELQALAKTLMVDLDMAEADQLVKDGVVSRAEFFKFYTGCSDEEAQKRREAEPPEGKLVPDSWLDNWYPVMFTADVPADSPVAAQVFERPLVLYRDEEGLQCLADTCPHRLAPLSEGRLAVDASGKTRLECSYHGWQFAGCGKCTKLPQLEGTKPILPLYGASAYPVREAQGVAYVFLGNASLAESVPLPLAPELDAEGWIYEQDYMRDLPYDYTTLVENIIDPSHVPVSHHGTVQGDRNLAQPIATSVSERMPPIGFQGKTEAPAAHPPLQARQLSCARPALGLPPPPQVPLHASSRLSFAQTKAVQTVTFTALQAAHATLHPRTESTPALGWLTGRRPRCSRTASPCRRAMRARSSTPSRLRAADRASSCGAHATSGRSG</sequence>
<dbReference type="SMART" id="SM00054">
    <property type="entry name" value="EFh"/>
    <property type="match status" value="2"/>
</dbReference>
<dbReference type="HOGENOM" id="CLU_532576_0_0_1"/>
<dbReference type="InterPro" id="IPR018247">
    <property type="entry name" value="EF_Hand_1_Ca_BS"/>
</dbReference>
<dbReference type="GO" id="GO:0005737">
    <property type="term" value="C:cytoplasm"/>
    <property type="evidence" value="ECO:0007669"/>
    <property type="project" value="TreeGrafter"/>
</dbReference>
<keyword evidence="15" id="KW-1185">Reference proteome</keyword>
<evidence type="ECO:0000256" key="7">
    <source>
        <dbReference type="ARBA" id="ARBA00023002"/>
    </source>
</evidence>
<evidence type="ECO:0000256" key="4">
    <source>
        <dbReference type="ARBA" id="ARBA00022723"/>
    </source>
</evidence>
<evidence type="ECO:0000256" key="8">
    <source>
        <dbReference type="ARBA" id="ARBA00023004"/>
    </source>
</evidence>
<feature type="region of interest" description="Disordered" evidence="11">
    <location>
        <begin position="459"/>
        <end position="478"/>
    </location>
</feature>
<keyword evidence="6" id="KW-1133">Transmembrane helix</keyword>
<dbReference type="PROSITE" id="PS50222">
    <property type="entry name" value="EF_HAND_2"/>
    <property type="match status" value="2"/>
</dbReference>
<dbReference type="InterPro" id="IPR002048">
    <property type="entry name" value="EF_hand_dom"/>
</dbReference>
<dbReference type="Gene3D" id="3.90.380.10">
    <property type="entry name" value="Naphthalene 1,2-dioxygenase Alpha Subunit, Chain A, domain 1"/>
    <property type="match status" value="1"/>
</dbReference>
<evidence type="ECO:0000256" key="2">
    <source>
        <dbReference type="ARBA" id="ARBA00022692"/>
    </source>
</evidence>
<accession>A0A0D3JTH1</accession>
<evidence type="ECO:0000256" key="6">
    <source>
        <dbReference type="ARBA" id="ARBA00022989"/>
    </source>
</evidence>
<dbReference type="GO" id="GO:0016020">
    <property type="term" value="C:membrane"/>
    <property type="evidence" value="ECO:0007669"/>
    <property type="project" value="UniProtKB-SubCell"/>
</dbReference>
<evidence type="ECO:0000256" key="1">
    <source>
        <dbReference type="ARBA" id="ARBA00004370"/>
    </source>
</evidence>
<dbReference type="SUPFAM" id="SSF55961">
    <property type="entry name" value="Bet v1-like"/>
    <property type="match status" value="1"/>
</dbReference>